<gene>
    <name evidence="8" type="ORF">ABIC99_000120</name>
    <name evidence="9" type="ORF">EWH46_11055</name>
</gene>
<evidence type="ECO:0000313" key="11">
    <source>
        <dbReference type="Proteomes" id="UP001549111"/>
    </source>
</evidence>
<dbReference type="Gene3D" id="1.10.287.470">
    <property type="entry name" value="Helix hairpin bin"/>
    <property type="match status" value="1"/>
</dbReference>
<proteinExistence type="inferred from homology"/>
<dbReference type="InterPro" id="IPR058624">
    <property type="entry name" value="MdtA-like_HH"/>
</dbReference>
<dbReference type="Gene3D" id="2.40.50.100">
    <property type="match status" value="1"/>
</dbReference>
<dbReference type="GO" id="GO:0046677">
    <property type="term" value="P:response to antibiotic"/>
    <property type="evidence" value="ECO:0007669"/>
    <property type="project" value="TreeGrafter"/>
</dbReference>
<dbReference type="OrthoDB" id="9806939at2"/>
<feature type="domain" description="Multidrug resistance protein MdtA-like barrel-sandwich hybrid" evidence="5">
    <location>
        <begin position="63"/>
        <end position="205"/>
    </location>
</feature>
<accession>A0A5C1Q178</accession>
<feature type="domain" description="Multidrug resistance protein MdtA-like beta-barrel" evidence="6">
    <location>
        <begin position="210"/>
        <end position="296"/>
    </location>
</feature>
<dbReference type="AlphaFoldDB" id="A0A5C1Q178"/>
<keyword evidence="2" id="KW-0175">Coiled coil</keyword>
<dbReference type="PROSITE" id="PS51257">
    <property type="entry name" value="PROKAR_LIPOPROTEIN"/>
    <property type="match status" value="1"/>
</dbReference>
<keyword evidence="3" id="KW-0732">Signal</keyword>
<evidence type="ECO:0000256" key="1">
    <source>
        <dbReference type="ARBA" id="ARBA00009477"/>
    </source>
</evidence>
<dbReference type="KEGG" id="snn:EWH46_11055"/>
<dbReference type="Gene3D" id="2.40.30.170">
    <property type="match status" value="1"/>
</dbReference>
<feature type="coiled-coil region" evidence="2">
    <location>
        <begin position="104"/>
        <end position="162"/>
    </location>
</feature>
<evidence type="ECO:0000313" key="9">
    <source>
        <dbReference type="EMBL" id="QEN01261.1"/>
    </source>
</evidence>
<dbReference type="EMBL" id="CP035708">
    <property type="protein sequence ID" value="QEN01261.1"/>
    <property type="molecule type" value="Genomic_DNA"/>
</dbReference>
<dbReference type="Pfam" id="PF25876">
    <property type="entry name" value="HH_MFP_RND"/>
    <property type="match status" value="1"/>
</dbReference>
<dbReference type="InterPro" id="IPR006143">
    <property type="entry name" value="RND_pump_MFP"/>
</dbReference>
<feature type="signal peptide" evidence="3">
    <location>
        <begin position="1"/>
        <end position="27"/>
    </location>
</feature>
<dbReference type="Proteomes" id="UP001549111">
    <property type="component" value="Unassembled WGS sequence"/>
</dbReference>
<evidence type="ECO:0000313" key="10">
    <source>
        <dbReference type="Proteomes" id="UP000323522"/>
    </source>
</evidence>
<comment type="similarity">
    <text evidence="1">Belongs to the membrane fusion protein (MFP) (TC 8.A.1) family.</text>
</comment>
<dbReference type="Pfam" id="PF25989">
    <property type="entry name" value="YknX_C"/>
    <property type="match status" value="1"/>
</dbReference>
<evidence type="ECO:0000259" key="5">
    <source>
        <dbReference type="Pfam" id="PF25917"/>
    </source>
</evidence>
<evidence type="ECO:0000259" key="6">
    <source>
        <dbReference type="Pfam" id="PF25944"/>
    </source>
</evidence>
<dbReference type="SUPFAM" id="SSF111369">
    <property type="entry name" value="HlyD-like secretion proteins"/>
    <property type="match status" value="1"/>
</dbReference>
<dbReference type="InterPro" id="IPR058625">
    <property type="entry name" value="MdtA-like_BSH"/>
</dbReference>
<dbReference type="Pfam" id="PF25944">
    <property type="entry name" value="Beta-barrel_RND"/>
    <property type="match status" value="1"/>
</dbReference>
<dbReference type="EMBL" id="JBEPLS010000001">
    <property type="protein sequence ID" value="MET3602344.1"/>
    <property type="molecule type" value="Genomic_DNA"/>
</dbReference>
<feature type="domain" description="Multidrug resistance protein MdtA-like alpha-helical hairpin" evidence="4">
    <location>
        <begin position="105"/>
        <end position="171"/>
    </location>
</feature>
<sequence>MKIDKPWRCLGVLPALMLAALGGCGPAAEPEVKPPVPQVTVMTLAPSRLVLTEDLPARVAPVRVADIRPQVSGIVRRRLFEQGAEVRAGQALFEIDPAPFRAEEEAAAAALQRAEAALARARLQAERLEPLAQAEAISRQLHDDALSQRQQAEADVAQARAALSRRRLDLKLATVESPISGRIGQTLVTEGALVASGDSTPMARVQQIDTVYVDVRRPAASLDALRQAMAAPATRDGGLPVAVLRDDGSPLDVKAHMLFSGIEVNADTGDVLLRVQVDNPQQRLLPGMFVRVRMALARFDAALAVPQQAVVRIGGKPHVWTVDTDAKAHRIAVTLGELIDRQYRVTAGLSAGQQVVVAGMERLAEGMPVATQADSAR</sequence>
<evidence type="ECO:0000259" key="4">
    <source>
        <dbReference type="Pfam" id="PF25876"/>
    </source>
</evidence>
<organism evidence="9 10">
    <name type="scientific">Sphaerotilus sulfidivorans</name>
    <dbReference type="NCBI Taxonomy" id="639200"/>
    <lineage>
        <taxon>Bacteria</taxon>
        <taxon>Pseudomonadati</taxon>
        <taxon>Pseudomonadota</taxon>
        <taxon>Betaproteobacteria</taxon>
        <taxon>Burkholderiales</taxon>
        <taxon>Sphaerotilaceae</taxon>
        <taxon>Sphaerotilus</taxon>
    </lineage>
</organism>
<evidence type="ECO:0000313" key="8">
    <source>
        <dbReference type="EMBL" id="MET3602344.1"/>
    </source>
</evidence>
<dbReference type="NCBIfam" id="TIGR01730">
    <property type="entry name" value="RND_mfp"/>
    <property type="match status" value="1"/>
</dbReference>
<dbReference type="InterPro" id="IPR058637">
    <property type="entry name" value="YknX-like_C"/>
</dbReference>
<reference evidence="9 10" key="1">
    <citation type="submission" date="2019-02" db="EMBL/GenBank/DDBJ databases">
        <title>Complete Genome Sequence and Methylome Analysis of Sphaerotilus natans subsp. sulfidivorans D-507.</title>
        <authorList>
            <person name="Fomenkov A."/>
            <person name="Gridneva E."/>
            <person name="Smolyakov D."/>
            <person name="Dubinina G."/>
            <person name="Vincze T."/>
            <person name="Grabovich M."/>
            <person name="Roberts R.J."/>
        </authorList>
    </citation>
    <scope>NUCLEOTIDE SEQUENCE [LARGE SCALE GENOMIC DNA]</scope>
    <source>
        <strain evidence="9 10">D-507</strain>
    </source>
</reference>
<dbReference type="InterPro" id="IPR058626">
    <property type="entry name" value="MdtA-like_b-barrel"/>
</dbReference>
<dbReference type="GO" id="GO:0005886">
    <property type="term" value="C:plasma membrane"/>
    <property type="evidence" value="ECO:0007669"/>
    <property type="project" value="TreeGrafter"/>
</dbReference>
<dbReference type="Proteomes" id="UP000323522">
    <property type="component" value="Chromosome"/>
</dbReference>
<dbReference type="RefSeq" id="WP_149503959.1">
    <property type="nucleotide sequence ID" value="NZ_CP035708.1"/>
</dbReference>
<dbReference type="Pfam" id="PF25917">
    <property type="entry name" value="BSH_RND"/>
    <property type="match status" value="1"/>
</dbReference>
<dbReference type="GO" id="GO:0022857">
    <property type="term" value="F:transmembrane transporter activity"/>
    <property type="evidence" value="ECO:0007669"/>
    <property type="project" value="InterPro"/>
</dbReference>
<dbReference type="GO" id="GO:0030313">
    <property type="term" value="C:cell envelope"/>
    <property type="evidence" value="ECO:0007669"/>
    <property type="project" value="UniProtKB-SubCell"/>
</dbReference>
<evidence type="ECO:0000256" key="2">
    <source>
        <dbReference type="SAM" id="Coils"/>
    </source>
</evidence>
<protein>
    <submittedName>
        <fullName evidence="9">Efflux RND transporter periplasmic adaptor subunit</fullName>
    </submittedName>
    <submittedName>
        <fullName evidence="8">Multidrug efflux system membrane fusion protein</fullName>
    </submittedName>
</protein>
<dbReference type="PANTHER" id="PTHR30158">
    <property type="entry name" value="ACRA/E-RELATED COMPONENT OF DRUG EFFLUX TRANSPORTER"/>
    <property type="match status" value="1"/>
</dbReference>
<dbReference type="Gene3D" id="2.40.420.20">
    <property type="match status" value="1"/>
</dbReference>
<dbReference type="PANTHER" id="PTHR30158:SF3">
    <property type="entry name" value="MULTIDRUG EFFLUX PUMP SUBUNIT ACRA-RELATED"/>
    <property type="match status" value="1"/>
</dbReference>
<reference evidence="8 11" key="2">
    <citation type="submission" date="2024-06" db="EMBL/GenBank/DDBJ databases">
        <title>Genomic Encyclopedia of Type Strains, Phase IV (KMG-IV): sequencing the most valuable type-strain genomes for metagenomic binning, comparative biology and taxonomic classification.</title>
        <authorList>
            <person name="Goeker M."/>
        </authorList>
    </citation>
    <scope>NUCLEOTIDE SEQUENCE [LARGE SCALE GENOMIC DNA]</scope>
    <source>
        <strain evidence="8 11">D-501</strain>
    </source>
</reference>
<evidence type="ECO:0000259" key="7">
    <source>
        <dbReference type="Pfam" id="PF25989"/>
    </source>
</evidence>
<name>A0A5C1Q178_9BURK</name>
<keyword evidence="11" id="KW-1185">Reference proteome</keyword>
<feature type="domain" description="YknX-like C-terminal permuted SH3-like" evidence="7">
    <location>
        <begin position="302"/>
        <end position="370"/>
    </location>
</feature>
<feature type="chain" id="PRO_5044618776" evidence="3">
    <location>
        <begin position="28"/>
        <end position="377"/>
    </location>
</feature>
<evidence type="ECO:0000256" key="3">
    <source>
        <dbReference type="SAM" id="SignalP"/>
    </source>
</evidence>